<dbReference type="Gene3D" id="3.90.1150.200">
    <property type="match status" value="1"/>
</dbReference>
<proteinExistence type="predicted"/>
<dbReference type="SUPFAM" id="SSF159888">
    <property type="entry name" value="YdhG-like"/>
    <property type="match status" value="1"/>
</dbReference>
<protein>
    <submittedName>
        <fullName evidence="2">Unannotated protein</fullName>
    </submittedName>
</protein>
<gene>
    <name evidence="2" type="ORF">UFOPK3733_01590</name>
</gene>
<evidence type="ECO:0000259" key="1">
    <source>
        <dbReference type="Pfam" id="PF08818"/>
    </source>
</evidence>
<organism evidence="2">
    <name type="scientific">freshwater metagenome</name>
    <dbReference type="NCBI Taxonomy" id="449393"/>
    <lineage>
        <taxon>unclassified sequences</taxon>
        <taxon>metagenomes</taxon>
        <taxon>ecological metagenomes</taxon>
    </lineage>
</organism>
<dbReference type="Pfam" id="PF08818">
    <property type="entry name" value="DUF1801"/>
    <property type="match status" value="1"/>
</dbReference>
<name>A0A6J7JV68_9ZZZZ</name>
<accession>A0A6J7JV68</accession>
<sequence length="162" mass="17903">MQHWFDLLIEHGEAKYDEQMALLREGHGFSQAHANAVVMTHRGSTTTRRFSDPDSYFDSLDPVKAETARAIFAAIQKRVKGLELVTAWNQPMLRNEAGYVFGLSAATAHLTLSPMSGAVMESFAGRLGGLKANKKTFIVPPDWKVDAALLQAMVQERIAEIS</sequence>
<evidence type="ECO:0000313" key="2">
    <source>
        <dbReference type="EMBL" id="CAB4946074.1"/>
    </source>
</evidence>
<dbReference type="Pfam" id="PF14117">
    <property type="entry name" value="DUF4287"/>
    <property type="match status" value="1"/>
</dbReference>
<dbReference type="EMBL" id="CAFBNC010000091">
    <property type="protein sequence ID" value="CAB4946074.1"/>
    <property type="molecule type" value="Genomic_DNA"/>
</dbReference>
<dbReference type="InterPro" id="IPR025629">
    <property type="entry name" value="DUF4287"/>
</dbReference>
<feature type="domain" description="YdhG-like" evidence="1">
    <location>
        <begin position="65"/>
        <end position="158"/>
    </location>
</feature>
<reference evidence="2" key="1">
    <citation type="submission" date="2020-05" db="EMBL/GenBank/DDBJ databases">
        <authorList>
            <person name="Chiriac C."/>
            <person name="Salcher M."/>
            <person name="Ghai R."/>
            <person name="Kavagutti S V."/>
        </authorList>
    </citation>
    <scope>NUCLEOTIDE SEQUENCE</scope>
</reference>
<dbReference type="AlphaFoldDB" id="A0A6J7JV68"/>
<dbReference type="InterPro" id="IPR014922">
    <property type="entry name" value="YdhG-like"/>
</dbReference>